<comment type="caution">
    <text evidence="1">The sequence shown here is derived from an EMBL/GenBank/DDBJ whole genome shotgun (WGS) entry which is preliminary data.</text>
</comment>
<accession>A0A5B7J6U0</accession>
<evidence type="ECO:0000313" key="1">
    <source>
        <dbReference type="EMBL" id="MPC90479.1"/>
    </source>
</evidence>
<proteinExistence type="predicted"/>
<reference evidence="1 2" key="1">
    <citation type="submission" date="2019-05" db="EMBL/GenBank/DDBJ databases">
        <title>Another draft genome of Portunus trituberculatus and its Hox gene families provides insights of decapod evolution.</title>
        <authorList>
            <person name="Jeong J.-H."/>
            <person name="Song I."/>
            <person name="Kim S."/>
            <person name="Choi T."/>
            <person name="Kim D."/>
            <person name="Ryu S."/>
            <person name="Kim W."/>
        </authorList>
    </citation>
    <scope>NUCLEOTIDE SEQUENCE [LARGE SCALE GENOMIC DNA]</scope>
    <source>
        <tissue evidence="1">Muscle</tissue>
    </source>
</reference>
<organism evidence="1 2">
    <name type="scientific">Portunus trituberculatus</name>
    <name type="common">Swimming crab</name>
    <name type="synonym">Neptunus trituberculatus</name>
    <dbReference type="NCBI Taxonomy" id="210409"/>
    <lineage>
        <taxon>Eukaryota</taxon>
        <taxon>Metazoa</taxon>
        <taxon>Ecdysozoa</taxon>
        <taxon>Arthropoda</taxon>
        <taxon>Crustacea</taxon>
        <taxon>Multicrustacea</taxon>
        <taxon>Malacostraca</taxon>
        <taxon>Eumalacostraca</taxon>
        <taxon>Eucarida</taxon>
        <taxon>Decapoda</taxon>
        <taxon>Pleocyemata</taxon>
        <taxon>Brachyura</taxon>
        <taxon>Eubrachyura</taxon>
        <taxon>Portunoidea</taxon>
        <taxon>Portunidae</taxon>
        <taxon>Portuninae</taxon>
        <taxon>Portunus</taxon>
    </lineage>
</organism>
<keyword evidence="2" id="KW-1185">Reference proteome</keyword>
<dbReference type="EMBL" id="VSRR010084512">
    <property type="protein sequence ID" value="MPC90479.1"/>
    <property type="molecule type" value="Genomic_DNA"/>
</dbReference>
<protein>
    <submittedName>
        <fullName evidence="1">Uncharacterized protein</fullName>
    </submittedName>
</protein>
<dbReference type="Proteomes" id="UP000324222">
    <property type="component" value="Unassembled WGS sequence"/>
</dbReference>
<name>A0A5B7J6U0_PORTR</name>
<gene>
    <name evidence="1" type="ORF">E2C01_085468</name>
</gene>
<evidence type="ECO:0000313" key="2">
    <source>
        <dbReference type="Proteomes" id="UP000324222"/>
    </source>
</evidence>
<dbReference type="AlphaFoldDB" id="A0A5B7J6U0"/>
<sequence>MVPASLPPSLFLLCHSSPLAKTSVSTIRSLN</sequence>